<feature type="transmembrane region" description="Helical" evidence="6">
    <location>
        <begin position="76"/>
        <end position="96"/>
    </location>
</feature>
<feature type="transmembrane region" description="Helical" evidence="6">
    <location>
        <begin position="20"/>
        <end position="42"/>
    </location>
</feature>
<comment type="subcellular location">
    <subcellularLocation>
        <location evidence="1">Membrane</location>
        <topology evidence="1">Multi-pass membrane protein</topology>
    </subcellularLocation>
</comment>
<dbReference type="Pfam" id="PF13886">
    <property type="entry name" value="TM7S3_TM198"/>
    <property type="match status" value="1"/>
</dbReference>
<feature type="compositionally biased region" description="Acidic residues" evidence="5">
    <location>
        <begin position="268"/>
        <end position="279"/>
    </location>
</feature>
<evidence type="ECO:0000259" key="7">
    <source>
        <dbReference type="Pfam" id="PF13886"/>
    </source>
</evidence>
<feature type="compositionally biased region" description="Polar residues" evidence="5">
    <location>
        <begin position="315"/>
        <end position="325"/>
    </location>
</feature>
<dbReference type="GO" id="GO:0005886">
    <property type="term" value="C:plasma membrane"/>
    <property type="evidence" value="ECO:0007669"/>
    <property type="project" value="TreeGrafter"/>
</dbReference>
<evidence type="ECO:0000313" key="8">
    <source>
        <dbReference type="EMBL" id="MBC5652088.1"/>
    </source>
</evidence>
<keyword evidence="2 6" id="KW-0812">Transmembrane</keyword>
<comment type="caution">
    <text evidence="8">The sequence shown here is derived from an EMBL/GenBank/DDBJ whole genome shotgun (WGS) entry which is preliminary data.</text>
</comment>
<dbReference type="EMBL" id="JACOOT010000032">
    <property type="protein sequence ID" value="MBC5652088.1"/>
    <property type="molecule type" value="Genomic_DNA"/>
</dbReference>
<feature type="transmembrane region" description="Helical" evidence="6">
    <location>
        <begin position="101"/>
        <end position="117"/>
    </location>
</feature>
<accession>A0A8I0DSP9</accession>
<feature type="region of interest" description="Disordered" evidence="5">
    <location>
        <begin position="203"/>
        <end position="279"/>
    </location>
</feature>
<evidence type="ECO:0000256" key="6">
    <source>
        <dbReference type="SAM" id="Phobius"/>
    </source>
</evidence>
<reference evidence="8 9" key="1">
    <citation type="submission" date="2020-08" db="EMBL/GenBank/DDBJ databases">
        <title>Genome public.</title>
        <authorList>
            <person name="Liu C."/>
            <person name="Sun Q."/>
        </authorList>
    </citation>
    <scope>NUCLEOTIDE SEQUENCE [LARGE SCALE GENOMIC DNA]</scope>
    <source>
        <strain evidence="8 9">BX17</strain>
    </source>
</reference>
<gene>
    <name evidence="8" type="ORF">H8S54_13475</name>
</gene>
<evidence type="ECO:0000256" key="5">
    <source>
        <dbReference type="SAM" id="MobiDB-lite"/>
    </source>
</evidence>
<evidence type="ECO:0000256" key="4">
    <source>
        <dbReference type="ARBA" id="ARBA00023136"/>
    </source>
</evidence>
<dbReference type="RefSeq" id="WP_021926779.1">
    <property type="nucleotide sequence ID" value="NZ_JACOOT010000032.1"/>
</dbReference>
<feature type="compositionally biased region" description="Acidic residues" evidence="5">
    <location>
        <begin position="221"/>
        <end position="234"/>
    </location>
</feature>
<dbReference type="AlphaFoldDB" id="A0A8I0DSP9"/>
<keyword evidence="4 6" id="KW-0472">Membrane</keyword>
<evidence type="ECO:0000256" key="3">
    <source>
        <dbReference type="ARBA" id="ARBA00022989"/>
    </source>
</evidence>
<feature type="transmembrane region" description="Helical" evidence="6">
    <location>
        <begin position="123"/>
        <end position="140"/>
    </location>
</feature>
<name>A0A8I0DSP9_9FIRM</name>
<feature type="region of interest" description="Disordered" evidence="5">
    <location>
        <begin position="302"/>
        <end position="325"/>
    </location>
</feature>
<feature type="compositionally biased region" description="Basic residues" evidence="5">
    <location>
        <begin position="238"/>
        <end position="247"/>
    </location>
</feature>
<feature type="transmembrane region" description="Helical" evidence="6">
    <location>
        <begin position="147"/>
        <end position="166"/>
    </location>
</feature>
<dbReference type="PANTHER" id="PTHR31247:SF5">
    <property type="entry name" value="DUF4203 DOMAIN-CONTAINING PROTEIN"/>
    <property type="match status" value="1"/>
</dbReference>
<evidence type="ECO:0000313" key="9">
    <source>
        <dbReference type="Proteomes" id="UP000652847"/>
    </source>
</evidence>
<keyword evidence="3 6" id="KW-1133">Transmembrane helix</keyword>
<feature type="transmembrane region" description="Helical" evidence="6">
    <location>
        <begin position="49"/>
        <end position="70"/>
    </location>
</feature>
<protein>
    <submittedName>
        <fullName evidence="8">DUF4203 domain-containing protein</fullName>
    </submittedName>
</protein>
<evidence type="ECO:0000256" key="2">
    <source>
        <dbReference type="ARBA" id="ARBA00022692"/>
    </source>
</evidence>
<proteinExistence type="predicted"/>
<feature type="transmembrane region" description="Helical" evidence="6">
    <location>
        <begin position="172"/>
        <end position="193"/>
    </location>
</feature>
<keyword evidence="9" id="KW-1185">Reference proteome</keyword>
<dbReference type="InterPro" id="IPR025256">
    <property type="entry name" value="TM7S3/TM198-like_dom"/>
</dbReference>
<dbReference type="InterPro" id="IPR040236">
    <property type="entry name" value="TMEM198"/>
</dbReference>
<evidence type="ECO:0000256" key="1">
    <source>
        <dbReference type="ARBA" id="ARBA00004141"/>
    </source>
</evidence>
<feature type="compositionally biased region" description="Acidic residues" evidence="5">
    <location>
        <begin position="251"/>
        <end position="260"/>
    </location>
</feature>
<dbReference type="Proteomes" id="UP000652847">
    <property type="component" value="Unassembled WGS sequence"/>
</dbReference>
<sequence length="325" mass="36594">MTDILKNVLNIAARIHDMQAAGTLAMAFFGIVLVFGLVNCILGYRLLRFWMMIFGFLMGAGAGFFGVYEAGASDKTIYVVVMLIAGVVLAVISFAIFKAGIFIIGAGIGLTVTIYLIHPTTSFTFFLCLLTGVGLGFLALRYEREVIIVGTSILGGILSGFATAKLTNMEEIPFGIIFSIGFALVGMLIQFAINRLKYEDEDEGEAENSRRTFQKRRPAVYEEEPDTDFQEEDEAPRKVRQSGRKRRDTYEEYDQEDDLDYGVNGFDLENDELPEDDPDAMEEILDEYSVDEDEVIEEYLEDYYGENKKKKKKNSASPYQRKTRK</sequence>
<dbReference type="PANTHER" id="PTHR31247">
    <property type="entry name" value="TRANSMEMBRANE PROTEIN 198 FAMILY MEMBER"/>
    <property type="match status" value="1"/>
</dbReference>
<feature type="domain" description="TM7S3/TM198-like" evidence="7">
    <location>
        <begin position="31"/>
        <end position="157"/>
    </location>
</feature>
<organism evidence="8 9">
    <name type="scientific">Blautia segnis</name>
    <dbReference type="NCBI Taxonomy" id="2763030"/>
    <lineage>
        <taxon>Bacteria</taxon>
        <taxon>Bacillati</taxon>
        <taxon>Bacillota</taxon>
        <taxon>Clostridia</taxon>
        <taxon>Lachnospirales</taxon>
        <taxon>Lachnospiraceae</taxon>
        <taxon>Blautia</taxon>
    </lineage>
</organism>